<dbReference type="SMART" id="SM00343">
    <property type="entry name" value="ZnF_C2HC"/>
    <property type="match status" value="2"/>
</dbReference>
<sequence>MRLLKRSDTGGFSLTKDLVGDDTIPSYAILSHTWDEGQEITFQELRDGIGKDRTGYNKIRFCGEQAERHGLQHFWVDTCCIDKSSYVELQDAINSMFSWYHNAAKCYVYLSDVSETEQKASNGMTELTWESAFRKSRWFTRGWTLQELLAPRSVEFFSREGKKLGDKRTLERQIHEITRIAVQGLRNQPLHEFEVTERLSWATSRQTKRPEDKAYSLLGIFGICMPSNYGEGENNAFRRLQEELSKVSNDEWVLAPAAMVAERKLADERMGYSLGEISWMNIMRRRKRDKCCFNCGNGSHWEGNCQERCGKCLYRKHTSSWCEHEVRCKKCYQQGHVSEDCQIGSNTY</sequence>
<evidence type="ECO:0000313" key="3">
    <source>
        <dbReference type="EMBL" id="KAF1974564.1"/>
    </source>
</evidence>
<gene>
    <name evidence="3" type="ORF">BU23DRAFT_95368</name>
</gene>
<protein>
    <submittedName>
        <fullName evidence="3">HET-domain-containing protein</fullName>
    </submittedName>
</protein>
<dbReference type="Proteomes" id="UP000800036">
    <property type="component" value="Unassembled WGS sequence"/>
</dbReference>
<dbReference type="GO" id="GO:0008270">
    <property type="term" value="F:zinc ion binding"/>
    <property type="evidence" value="ECO:0007669"/>
    <property type="project" value="UniProtKB-KW"/>
</dbReference>
<keyword evidence="1" id="KW-0863">Zinc-finger</keyword>
<dbReference type="OrthoDB" id="674604at2759"/>
<evidence type="ECO:0000256" key="1">
    <source>
        <dbReference type="PROSITE-ProRule" id="PRU00047"/>
    </source>
</evidence>
<keyword evidence="4" id="KW-1185">Reference proteome</keyword>
<dbReference type="InterPro" id="IPR001878">
    <property type="entry name" value="Znf_CCHC"/>
</dbReference>
<accession>A0A6A5VBN7</accession>
<organism evidence="3 4">
    <name type="scientific">Bimuria novae-zelandiae CBS 107.79</name>
    <dbReference type="NCBI Taxonomy" id="1447943"/>
    <lineage>
        <taxon>Eukaryota</taxon>
        <taxon>Fungi</taxon>
        <taxon>Dikarya</taxon>
        <taxon>Ascomycota</taxon>
        <taxon>Pezizomycotina</taxon>
        <taxon>Dothideomycetes</taxon>
        <taxon>Pleosporomycetidae</taxon>
        <taxon>Pleosporales</taxon>
        <taxon>Massarineae</taxon>
        <taxon>Didymosphaeriaceae</taxon>
        <taxon>Bimuria</taxon>
    </lineage>
</organism>
<dbReference type="EMBL" id="ML976674">
    <property type="protein sequence ID" value="KAF1974564.1"/>
    <property type="molecule type" value="Genomic_DNA"/>
</dbReference>
<dbReference type="PANTHER" id="PTHR10622">
    <property type="entry name" value="HET DOMAIN-CONTAINING PROTEIN"/>
    <property type="match status" value="1"/>
</dbReference>
<feature type="domain" description="CCHC-type" evidence="2">
    <location>
        <begin position="327"/>
        <end position="341"/>
    </location>
</feature>
<dbReference type="Pfam" id="PF06985">
    <property type="entry name" value="HET"/>
    <property type="match status" value="1"/>
</dbReference>
<reference evidence="3" key="1">
    <citation type="journal article" date="2020" name="Stud. Mycol.">
        <title>101 Dothideomycetes genomes: a test case for predicting lifestyles and emergence of pathogens.</title>
        <authorList>
            <person name="Haridas S."/>
            <person name="Albert R."/>
            <person name="Binder M."/>
            <person name="Bloem J."/>
            <person name="Labutti K."/>
            <person name="Salamov A."/>
            <person name="Andreopoulos B."/>
            <person name="Baker S."/>
            <person name="Barry K."/>
            <person name="Bills G."/>
            <person name="Bluhm B."/>
            <person name="Cannon C."/>
            <person name="Castanera R."/>
            <person name="Culley D."/>
            <person name="Daum C."/>
            <person name="Ezra D."/>
            <person name="Gonzalez J."/>
            <person name="Henrissat B."/>
            <person name="Kuo A."/>
            <person name="Liang C."/>
            <person name="Lipzen A."/>
            <person name="Lutzoni F."/>
            <person name="Magnuson J."/>
            <person name="Mondo S."/>
            <person name="Nolan M."/>
            <person name="Ohm R."/>
            <person name="Pangilinan J."/>
            <person name="Park H.-J."/>
            <person name="Ramirez L."/>
            <person name="Alfaro M."/>
            <person name="Sun H."/>
            <person name="Tritt A."/>
            <person name="Yoshinaga Y."/>
            <person name="Zwiers L.-H."/>
            <person name="Turgeon B."/>
            <person name="Goodwin S."/>
            <person name="Spatafora J."/>
            <person name="Crous P."/>
            <person name="Grigoriev I."/>
        </authorList>
    </citation>
    <scope>NUCLEOTIDE SEQUENCE</scope>
    <source>
        <strain evidence="3">CBS 107.79</strain>
    </source>
</reference>
<keyword evidence="1" id="KW-0862">Zinc</keyword>
<dbReference type="AlphaFoldDB" id="A0A6A5VBN7"/>
<evidence type="ECO:0000313" key="4">
    <source>
        <dbReference type="Proteomes" id="UP000800036"/>
    </source>
</evidence>
<keyword evidence="1" id="KW-0479">Metal-binding</keyword>
<dbReference type="PANTHER" id="PTHR10622:SF11">
    <property type="entry name" value="HET-DOMAIN-CONTAINING PROTEIN"/>
    <property type="match status" value="1"/>
</dbReference>
<dbReference type="InterPro" id="IPR010730">
    <property type="entry name" value="HET"/>
</dbReference>
<name>A0A6A5VBN7_9PLEO</name>
<dbReference type="PROSITE" id="PS50158">
    <property type="entry name" value="ZF_CCHC"/>
    <property type="match status" value="1"/>
</dbReference>
<evidence type="ECO:0000259" key="2">
    <source>
        <dbReference type="PROSITE" id="PS50158"/>
    </source>
</evidence>
<proteinExistence type="predicted"/>
<dbReference type="GO" id="GO:0003676">
    <property type="term" value="F:nucleic acid binding"/>
    <property type="evidence" value="ECO:0007669"/>
    <property type="project" value="InterPro"/>
</dbReference>